<evidence type="ECO:0000256" key="1">
    <source>
        <dbReference type="ARBA" id="ARBA00004651"/>
    </source>
</evidence>
<feature type="transmembrane region" description="Helical" evidence="6">
    <location>
        <begin position="370"/>
        <end position="391"/>
    </location>
</feature>
<dbReference type="Pfam" id="PF07690">
    <property type="entry name" value="MFS_1"/>
    <property type="match status" value="1"/>
</dbReference>
<name>A0ABV8G2C5_9ACTN</name>
<evidence type="ECO:0000256" key="3">
    <source>
        <dbReference type="ARBA" id="ARBA00022692"/>
    </source>
</evidence>
<feature type="transmembrane region" description="Helical" evidence="6">
    <location>
        <begin position="172"/>
        <end position="190"/>
    </location>
</feature>
<evidence type="ECO:0000313" key="9">
    <source>
        <dbReference type="Proteomes" id="UP001595851"/>
    </source>
</evidence>
<feature type="transmembrane region" description="Helical" evidence="6">
    <location>
        <begin position="342"/>
        <end position="364"/>
    </location>
</feature>
<feature type="transmembrane region" description="Helical" evidence="6">
    <location>
        <begin position="304"/>
        <end position="321"/>
    </location>
</feature>
<evidence type="ECO:0000256" key="5">
    <source>
        <dbReference type="ARBA" id="ARBA00023136"/>
    </source>
</evidence>
<evidence type="ECO:0000256" key="6">
    <source>
        <dbReference type="SAM" id="Phobius"/>
    </source>
</evidence>
<evidence type="ECO:0000256" key="2">
    <source>
        <dbReference type="ARBA" id="ARBA00022475"/>
    </source>
</evidence>
<keyword evidence="4 6" id="KW-1133">Transmembrane helix</keyword>
<comment type="caution">
    <text evidence="8">The sequence shown here is derived from an EMBL/GenBank/DDBJ whole genome shotgun (WGS) entry which is preliminary data.</text>
</comment>
<feature type="domain" description="Major facilitator superfamily (MFS) profile" evidence="7">
    <location>
        <begin position="204"/>
        <end position="394"/>
    </location>
</feature>
<dbReference type="RefSeq" id="WP_379527505.1">
    <property type="nucleotide sequence ID" value="NZ_JBHSBI010000004.1"/>
</dbReference>
<keyword evidence="9" id="KW-1185">Reference proteome</keyword>
<evidence type="ECO:0000259" key="7">
    <source>
        <dbReference type="PROSITE" id="PS50850"/>
    </source>
</evidence>
<protein>
    <submittedName>
        <fullName evidence="8">MFS transporter</fullName>
    </submittedName>
</protein>
<keyword evidence="5 6" id="KW-0472">Membrane</keyword>
<feature type="transmembrane region" description="Helical" evidence="6">
    <location>
        <begin position="279"/>
        <end position="298"/>
    </location>
</feature>
<dbReference type="InterPro" id="IPR036259">
    <property type="entry name" value="MFS_trans_sf"/>
</dbReference>
<keyword evidence="3 6" id="KW-0812">Transmembrane</keyword>
<dbReference type="InterPro" id="IPR020846">
    <property type="entry name" value="MFS_dom"/>
</dbReference>
<evidence type="ECO:0000313" key="8">
    <source>
        <dbReference type="EMBL" id="MFC4007375.1"/>
    </source>
</evidence>
<accession>A0ABV8G2C5</accession>
<evidence type="ECO:0000256" key="4">
    <source>
        <dbReference type="ARBA" id="ARBA00022989"/>
    </source>
</evidence>
<dbReference type="PANTHER" id="PTHR23513:SF11">
    <property type="entry name" value="STAPHYLOFERRIN A TRANSPORTER"/>
    <property type="match status" value="1"/>
</dbReference>
<comment type="subcellular location">
    <subcellularLocation>
        <location evidence="1">Cell membrane</location>
        <topology evidence="1">Multi-pass membrane protein</topology>
    </subcellularLocation>
</comment>
<organism evidence="8 9">
    <name type="scientific">Nonomuraea purpurea</name>
    <dbReference type="NCBI Taxonomy" id="1849276"/>
    <lineage>
        <taxon>Bacteria</taxon>
        <taxon>Bacillati</taxon>
        <taxon>Actinomycetota</taxon>
        <taxon>Actinomycetes</taxon>
        <taxon>Streptosporangiales</taxon>
        <taxon>Streptosporangiaceae</taxon>
        <taxon>Nonomuraea</taxon>
    </lineage>
</organism>
<reference evidence="9" key="1">
    <citation type="journal article" date="2019" name="Int. J. Syst. Evol. Microbiol.">
        <title>The Global Catalogue of Microorganisms (GCM) 10K type strain sequencing project: providing services to taxonomists for standard genome sequencing and annotation.</title>
        <authorList>
            <consortium name="The Broad Institute Genomics Platform"/>
            <consortium name="The Broad Institute Genome Sequencing Center for Infectious Disease"/>
            <person name="Wu L."/>
            <person name="Ma J."/>
        </authorList>
    </citation>
    <scope>NUCLEOTIDE SEQUENCE [LARGE SCALE GENOMIC DNA]</scope>
    <source>
        <strain evidence="9">TBRC 1276</strain>
    </source>
</reference>
<dbReference type="InterPro" id="IPR011701">
    <property type="entry name" value="MFS"/>
</dbReference>
<feature type="transmembrane region" description="Helical" evidence="6">
    <location>
        <begin position="90"/>
        <end position="116"/>
    </location>
</feature>
<feature type="transmembrane region" description="Helical" evidence="6">
    <location>
        <begin position="252"/>
        <end position="272"/>
    </location>
</feature>
<dbReference type="PROSITE" id="PS50850">
    <property type="entry name" value="MFS"/>
    <property type="match status" value="1"/>
</dbReference>
<dbReference type="SUPFAM" id="SSF103473">
    <property type="entry name" value="MFS general substrate transporter"/>
    <property type="match status" value="1"/>
</dbReference>
<sequence length="394" mass="40524">MLQTATFRQVFSSREYRAIWSATVLSDVGDQLARVAVAVIAYERTSSAAITAVTYALTFVPALIGGPLLGGLADRFPRREVMFGCDLARAVLAALMALPSMPFGVLCALLFAVHLLEAPVRAAYSSVLPQVFADDRYVTGLSALQMASQLTRVLGFTVGGIAVAFIQPTTALLVDAGTFVVAALIVRWGLAARPVPERPQGAPARSVLATGRLIAADRRLRLLVCAAWLAGFYVVPQALAVPYADGLGAGSAAAGLLMAAAPLGTVAGVTVFGRFCTPALRLTLLGPLAVLTSVPLVLAAFQPGLVGSIVLWVLIGLFSAYQVTANGEFVRAVPDHLRGQAVGLAGSGLIAAQGIGIALGGVLAEQSDPATAIAVFGVAGVLAGVPIAVAWRSR</sequence>
<dbReference type="Gene3D" id="1.20.1250.20">
    <property type="entry name" value="MFS general substrate transporter like domains"/>
    <property type="match status" value="1"/>
</dbReference>
<dbReference type="Proteomes" id="UP001595851">
    <property type="component" value="Unassembled WGS sequence"/>
</dbReference>
<feature type="transmembrane region" description="Helical" evidence="6">
    <location>
        <begin position="48"/>
        <end position="70"/>
    </location>
</feature>
<dbReference type="CDD" id="cd06173">
    <property type="entry name" value="MFS_MefA_like"/>
    <property type="match status" value="1"/>
</dbReference>
<keyword evidence="2" id="KW-1003">Cell membrane</keyword>
<gene>
    <name evidence="8" type="ORF">ACFOY2_09085</name>
</gene>
<dbReference type="EMBL" id="JBHSBI010000004">
    <property type="protein sequence ID" value="MFC4007375.1"/>
    <property type="molecule type" value="Genomic_DNA"/>
</dbReference>
<dbReference type="PANTHER" id="PTHR23513">
    <property type="entry name" value="INTEGRAL MEMBRANE EFFLUX PROTEIN-RELATED"/>
    <property type="match status" value="1"/>
</dbReference>
<feature type="transmembrane region" description="Helical" evidence="6">
    <location>
        <begin position="220"/>
        <end position="240"/>
    </location>
</feature>
<proteinExistence type="predicted"/>